<dbReference type="RefSeq" id="WP_105934919.1">
    <property type="nucleotide sequence ID" value="NZ_PVNP01000142.1"/>
</dbReference>
<accession>A0A2S9V9M9</accession>
<proteinExistence type="predicted"/>
<keyword evidence="2" id="KW-1185">Reference proteome</keyword>
<dbReference type="OrthoDB" id="6332324at2"/>
<reference evidence="2" key="1">
    <citation type="journal article" date="2020" name="Int. J. Syst. Evol. Microbiol.">
        <title>Alteromonas alba sp. nov., a marine bacterium isolated from the seawater of the West Pacific Ocean.</title>
        <authorList>
            <person name="Sun C."/>
            <person name="Wu Y.-H."/>
            <person name="Xamxidin M."/>
            <person name="Cheng H."/>
            <person name="Xu X.-W."/>
        </authorList>
    </citation>
    <scope>NUCLEOTIDE SEQUENCE [LARGE SCALE GENOMIC DNA]</scope>
    <source>
        <strain evidence="2">190</strain>
    </source>
</reference>
<evidence type="ECO:0000313" key="2">
    <source>
        <dbReference type="Proteomes" id="UP000238949"/>
    </source>
</evidence>
<sequence length="156" mass="17592">MGTTQRHLVNLDMLLTDIEMLDGSEYGSLVHVKLLKDIQRVLEALEVAVQSETVSSFQKAVINAGLAGPLEDKRIPGIFKRLIGYVLEYWDAHSKAAKILDSQFDGNADKRLELLQVKGIKAKSQFKTVARAMGRTDYLHFVEALGLLHEDWQWQV</sequence>
<comment type="caution">
    <text evidence="1">The sequence shown here is derived from an EMBL/GenBank/DDBJ whole genome shotgun (WGS) entry which is preliminary data.</text>
</comment>
<protein>
    <submittedName>
        <fullName evidence="1">Uncharacterized protein</fullName>
    </submittedName>
</protein>
<dbReference type="EMBL" id="PVNP01000142">
    <property type="protein sequence ID" value="PRO73138.1"/>
    <property type="molecule type" value="Genomic_DNA"/>
</dbReference>
<dbReference type="AlphaFoldDB" id="A0A2S9V9M9"/>
<dbReference type="Proteomes" id="UP000238949">
    <property type="component" value="Unassembled WGS sequence"/>
</dbReference>
<evidence type="ECO:0000313" key="1">
    <source>
        <dbReference type="EMBL" id="PRO73138.1"/>
    </source>
</evidence>
<organism evidence="1 2">
    <name type="scientific">Alteromonas alba</name>
    <dbReference type="NCBI Taxonomy" id="2079529"/>
    <lineage>
        <taxon>Bacteria</taxon>
        <taxon>Pseudomonadati</taxon>
        <taxon>Pseudomonadota</taxon>
        <taxon>Gammaproteobacteria</taxon>
        <taxon>Alteromonadales</taxon>
        <taxon>Alteromonadaceae</taxon>
        <taxon>Alteromonas/Salinimonas group</taxon>
        <taxon>Alteromonas</taxon>
    </lineage>
</organism>
<name>A0A2S9V9M9_9ALTE</name>
<gene>
    <name evidence="1" type="ORF">C6Y40_12855</name>
</gene>